<sequence>MNALLKNRTWKIVEIPKEKKTVGCKWVFTIKCKPDGSIERYKARLVTKGFTQTYGIDYQETFAPVAKINSI</sequence>
<accession>A0A438I879</accession>
<dbReference type="Proteomes" id="UP000288805">
    <property type="component" value="Unassembled WGS sequence"/>
</dbReference>
<evidence type="ECO:0000313" key="3">
    <source>
        <dbReference type="Proteomes" id="UP000288805"/>
    </source>
</evidence>
<dbReference type="EMBL" id="QGNW01000133">
    <property type="protein sequence ID" value="RVW92902.1"/>
    <property type="molecule type" value="Genomic_DNA"/>
</dbReference>
<evidence type="ECO:0000313" key="2">
    <source>
        <dbReference type="EMBL" id="RVW92902.1"/>
    </source>
</evidence>
<proteinExistence type="predicted"/>
<dbReference type="Pfam" id="PF07727">
    <property type="entry name" value="RVT_2"/>
    <property type="match status" value="1"/>
</dbReference>
<dbReference type="InterPro" id="IPR013103">
    <property type="entry name" value="RVT_2"/>
</dbReference>
<comment type="caution">
    <text evidence="2">The sequence shown here is derived from an EMBL/GenBank/DDBJ whole genome shotgun (WGS) entry which is preliminary data.</text>
</comment>
<dbReference type="AlphaFoldDB" id="A0A438I879"/>
<gene>
    <name evidence="2" type="primary">POLX_3755</name>
    <name evidence="2" type="ORF">CK203_040424</name>
</gene>
<feature type="domain" description="Reverse transcriptase Ty1/copia-type" evidence="1">
    <location>
        <begin position="7"/>
        <end position="71"/>
    </location>
</feature>
<reference evidence="2 3" key="1">
    <citation type="journal article" date="2018" name="PLoS Genet.">
        <title>Population sequencing reveals clonal diversity and ancestral inbreeding in the grapevine cultivar Chardonnay.</title>
        <authorList>
            <person name="Roach M.J."/>
            <person name="Johnson D.L."/>
            <person name="Bohlmann J."/>
            <person name="van Vuuren H.J."/>
            <person name="Jones S.J."/>
            <person name="Pretorius I.S."/>
            <person name="Schmidt S.A."/>
            <person name="Borneman A.R."/>
        </authorList>
    </citation>
    <scope>NUCLEOTIDE SEQUENCE [LARGE SCALE GENOMIC DNA]</scope>
    <source>
        <strain evidence="3">cv. Chardonnay</strain>
        <tissue evidence="2">Leaf</tissue>
    </source>
</reference>
<protein>
    <submittedName>
        <fullName evidence="2">Retrovirus-related Pol polyprotein from transposon TNT 1-94</fullName>
    </submittedName>
</protein>
<name>A0A438I879_VITVI</name>
<organism evidence="2 3">
    <name type="scientific">Vitis vinifera</name>
    <name type="common">Grape</name>
    <dbReference type="NCBI Taxonomy" id="29760"/>
    <lineage>
        <taxon>Eukaryota</taxon>
        <taxon>Viridiplantae</taxon>
        <taxon>Streptophyta</taxon>
        <taxon>Embryophyta</taxon>
        <taxon>Tracheophyta</taxon>
        <taxon>Spermatophyta</taxon>
        <taxon>Magnoliopsida</taxon>
        <taxon>eudicotyledons</taxon>
        <taxon>Gunneridae</taxon>
        <taxon>Pentapetalae</taxon>
        <taxon>rosids</taxon>
        <taxon>Vitales</taxon>
        <taxon>Vitaceae</taxon>
        <taxon>Viteae</taxon>
        <taxon>Vitis</taxon>
    </lineage>
</organism>
<evidence type="ECO:0000259" key="1">
    <source>
        <dbReference type="Pfam" id="PF07727"/>
    </source>
</evidence>